<dbReference type="AlphaFoldDB" id="A0A317RJY0"/>
<evidence type="ECO:0000313" key="3">
    <source>
        <dbReference type="Proteomes" id="UP000246483"/>
    </source>
</evidence>
<dbReference type="EMBL" id="QGUB01000001">
    <property type="protein sequence ID" value="PWW48770.1"/>
    <property type="molecule type" value="Genomic_DNA"/>
</dbReference>
<gene>
    <name evidence="2" type="ORF">DFR36_101279</name>
</gene>
<protein>
    <submittedName>
        <fullName evidence="2">Uncharacterized protein</fullName>
    </submittedName>
</protein>
<accession>A0A317RJY0</accession>
<proteinExistence type="predicted"/>
<reference evidence="2 3" key="1">
    <citation type="submission" date="2018-05" db="EMBL/GenBank/DDBJ databases">
        <title>Genomic Encyclopedia of Type Strains, Phase IV (KMG-IV): sequencing the most valuable type-strain genomes for metagenomic binning, comparative biology and taxonomic classification.</title>
        <authorList>
            <person name="Goeker M."/>
        </authorList>
    </citation>
    <scope>NUCLEOTIDE SEQUENCE [LARGE SCALE GENOMIC DNA]</scope>
    <source>
        <strain evidence="2 3">DSM 26006</strain>
    </source>
</reference>
<feature type="region of interest" description="Disordered" evidence="1">
    <location>
        <begin position="1"/>
        <end position="28"/>
    </location>
</feature>
<comment type="caution">
    <text evidence="2">The sequence shown here is derived from an EMBL/GenBank/DDBJ whole genome shotgun (WGS) entry which is preliminary data.</text>
</comment>
<keyword evidence="3" id="KW-1185">Reference proteome</keyword>
<evidence type="ECO:0000313" key="2">
    <source>
        <dbReference type="EMBL" id="PWW48770.1"/>
    </source>
</evidence>
<evidence type="ECO:0000256" key="1">
    <source>
        <dbReference type="SAM" id="MobiDB-lite"/>
    </source>
</evidence>
<sequence>MHSARTMSRPRPLPGIAARDAARGAPPMDSVHGFGLRLQPITQATMGCTHQSFPAVRAHRRRACF</sequence>
<organism evidence="2 3">
    <name type="scientific">Melaminivora alkalimesophila</name>
    <dbReference type="NCBI Taxonomy" id="1165852"/>
    <lineage>
        <taxon>Bacteria</taxon>
        <taxon>Pseudomonadati</taxon>
        <taxon>Pseudomonadota</taxon>
        <taxon>Betaproteobacteria</taxon>
        <taxon>Burkholderiales</taxon>
        <taxon>Comamonadaceae</taxon>
        <taxon>Melaminivora</taxon>
    </lineage>
</organism>
<dbReference type="Proteomes" id="UP000246483">
    <property type="component" value="Unassembled WGS sequence"/>
</dbReference>
<name>A0A317RJY0_9BURK</name>